<accession>A0ABP8TD51</accession>
<comment type="caution">
    <text evidence="3">The sequence shown here is derived from an EMBL/GenBank/DDBJ whole genome shotgun (WGS) entry which is preliminary data.</text>
</comment>
<evidence type="ECO:0000313" key="3">
    <source>
        <dbReference type="EMBL" id="GAA4602456.1"/>
    </source>
</evidence>
<sequence>MTELGERAGLRSVDLARLAGVSTQQIRNYEEAGILPPATRTAAGYRRFEDRHRCALLTYRTLLSGYGHRAAQAIMRAVHAGDLPRALTLVDAEHAALHRHRSSLDTASEALEALARQAPDVEPAPRSGLSIGEVAARIGVRSSALRVWEAERLLTPARDPITGYRRFGTADLRDARLIAVLRQSRYPLSRIRAVLDDLRRTGSGEALSTALNERRDALNRQATAMLDGSGRLYTYITAGRPHPDEGSP</sequence>
<evidence type="ECO:0000313" key="4">
    <source>
        <dbReference type="Proteomes" id="UP001500212"/>
    </source>
</evidence>
<evidence type="ECO:0000259" key="2">
    <source>
        <dbReference type="PROSITE" id="PS50937"/>
    </source>
</evidence>
<dbReference type="EMBL" id="BAABHJ010000002">
    <property type="protein sequence ID" value="GAA4602456.1"/>
    <property type="molecule type" value="Genomic_DNA"/>
</dbReference>
<keyword evidence="4" id="KW-1185">Reference proteome</keyword>
<dbReference type="InterPro" id="IPR000551">
    <property type="entry name" value="MerR-type_HTH_dom"/>
</dbReference>
<dbReference type="RefSeq" id="WP_345348209.1">
    <property type="nucleotide sequence ID" value="NZ_BAABHJ010000002.1"/>
</dbReference>
<evidence type="ECO:0000256" key="1">
    <source>
        <dbReference type="ARBA" id="ARBA00023125"/>
    </source>
</evidence>
<dbReference type="Proteomes" id="UP001500212">
    <property type="component" value="Unassembled WGS sequence"/>
</dbReference>
<dbReference type="PANTHER" id="PTHR30204:SF93">
    <property type="entry name" value="HTH MERR-TYPE DOMAIN-CONTAINING PROTEIN"/>
    <property type="match status" value="1"/>
</dbReference>
<dbReference type="Gene3D" id="1.10.1660.10">
    <property type="match status" value="2"/>
</dbReference>
<dbReference type="PANTHER" id="PTHR30204">
    <property type="entry name" value="REDOX-CYCLING DRUG-SENSING TRANSCRIPTIONAL ACTIVATOR SOXR"/>
    <property type="match status" value="1"/>
</dbReference>
<organism evidence="3 4">
    <name type="scientific">Actinoallomurus liliacearum</name>
    <dbReference type="NCBI Taxonomy" id="1080073"/>
    <lineage>
        <taxon>Bacteria</taxon>
        <taxon>Bacillati</taxon>
        <taxon>Actinomycetota</taxon>
        <taxon>Actinomycetes</taxon>
        <taxon>Streptosporangiales</taxon>
        <taxon>Thermomonosporaceae</taxon>
        <taxon>Actinoallomurus</taxon>
    </lineage>
</organism>
<dbReference type="InterPro" id="IPR047057">
    <property type="entry name" value="MerR_fam"/>
</dbReference>
<proteinExistence type="predicted"/>
<dbReference type="PROSITE" id="PS50937">
    <property type="entry name" value="HTH_MERR_2"/>
    <property type="match status" value="2"/>
</dbReference>
<dbReference type="SMART" id="SM00422">
    <property type="entry name" value="HTH_MERR"/>
    <property type="match status" value="2"/>
</dbReference>
<keyword evidence="1" id="KW-0238">DNA-binding</keyword>
<feature type="domain" description="HTH merR-type" evidence="2">
    <location>
        <begin position="15"/>
        <end position="52"/>
    </location>
</feature>
<name>A0ABP8TD51_9ACTN</name>
<dbReference type="InterPro" id="IPR009061">
    <property type="entry name" value="DNA-bd_dom_put_sf"/>
</dbReference>
<protein>
    <submittedName>
        <fullName evidence="3">MerR family transcriptional regulator</fullName>
    </submittedName>
</protein>
<dbReference type="SUPFAM" id="SSF46955">
    <property type="entry name" value="Putative DNA-binding domain"/>
    <property type="match status" value="2"/>
</dbReference>
<dbReference type="Pfam" id="PF13411">
    <property type="entry name" value="MerR_1"/>
    <property type="match status" value="1"/>
</dbReference>
<gene>
    <name evidence="3" type="ORF">GCM10023195_07500</name>
</gene>
<feature type="domain" description="HTH merR-type" evidence="2">
    <location>
        <begin position="128"/>
        <end position="197"/>
    </location>
</feature>
<reference evidence="4" key="1">
    <citation type="journal article" date="2019" name="Int. J. Syst. Evol. Microbiol.">
        <title>The Global Catalogue of Microorganisms (GCM) 10K type strain sequencing project: providing services to taxonomists for standard genome sequencing and annotation.</title>
        <authorList>
            <consortium name="The Broad Institute Genomics Platform"/>
            <consortium name="The Broad Institute Genome Sequencing Center for Infectious Disease"/>
            <person name="Wu L."/>
            <person name="Ma J."/>
        </authorList>
    </citation>
    <scope>NUCLEOTIDE SEQUENCE [LARGE SCALE GENOMIC DNA]</scope>
    <source>
        <strain evidence="4">JCM 17938</strain>
    </source>
</reference>
<dbReference type="Pfam" id="PF00376">
    <property type="entry name" value="MerR"/>
    <property type="match status" value="1"/>
</dbReference>